<dbReference type="Pfam" id="PF00746">
    <property type="entry name" value="Gram_pos_anchor"/>
    <property type="match status" value="1"/>
</dbReference>
<accession>A0A084GJ14</accession>
<keyword evidence="5" id="KW-0572">Peptidoglycan-anchor</keyword>
<dbReference type="SUPFAM" id="SSF74853">
    <property type="entry name" value="Lamin A/C globular tail domain"/>
    <property type="match status" value="1"/>
</dbReference>
<evidence type="ECO:0000313" key="11">
    <source>
        <dbReference type="EMBL" id="KEZ47326.1"/>
    </source>
</evidence>
<dbReference type="SUPFAM" id="SSF56300">
    <property type="entry name" value="Metallo-dependent phosphatases"/>
    <property type="match status" value="1"/>
</dbReference>
<sequence length="2007" mass="220502">MSRQKRRSCFIYPLILVMLVSNLLAAFTPANVSAEINAVPSGAETAVPAEETESGKKEKEALPAEAEAIPDAPDSKPEMPSEQDSKQAPPAAQTPDQVKETEPAAEQKPVQSKKAESEQEPAEASEPKPEQEPSDQPKPEQEASEKEQTPSETAIEEEIKSSVQMNGSPLLITEIMADNAGADEFEYIEVHNPTDKPVILDHYTISLRYTDGSSTDKPALFSPYTLGSGKTAVLWLNLTDKSLADFNLKYSVQLTAEQVVEFKGTPNFANGGNRGFAITGPNGDAATASYLAEDISSGKSVHYTFPESGTEMKKLEKKADPTPGSILNTQAPAETVPTPENQPPSAVHEPLTSITEGSTPSFTAVITDDNTDIRAHLYYKTEGDFKKAPMASEGNTYSASIPKEELTGESFFYYIEITDPNNRVLLNNSGANYKVVIDQQEAPPEEPDNPEDFDSYPHLLITEISPNSAGPGTDYYEYFEIYNNTDKTQSLSDYSFTYRYTDTGSELPFKIPEGLTVNPQETLVLWFNNGNLTAEDFNKQFGTALDSASLAPFKDVFPGFANGGNRGISIKDRTGAEIVFASYLANETDNNGKTVKYQYPKTGTEMGKLQTLADPDPGSLSAEQVPSSPAKAPEENDDSIKPEITHTPVKKAEGFEEIVIEADITDDKAVPFATLFYKSANDSTFLSVPMNPDEVKPEQYKAAIAGAEVHSDLIYYIEASDGINTAATEEFTIDVNLPEVDTEKLPSFLVTEVVPDSTNVGSADGYEFVEIYNNTNQTVNFKDYKINYRYGMEAATDVVWPSVPEDLLIPSGKTLVFWIINEDNKNSTVADFNKNYGTDLEENKDIVRIYSAGMANGSARGLVVSTNTNKEVSVAYYNEQTGIDDTAADKGIFYKYPSDGSTVQVKVSAGVKPAAPGSVEAYQIPQKPVTLKEDNSPPTVKDLTDLTEIDQKENIRILAEAKDNNSVKSVRLFYKTDQQSDYQSVILKENYDDMLYHHTIYSPDLIGRKSVEYYFSVSDGINETVSSKKKIAITSDFDDADLRLNLEDGQILSGEKIIKATAKDGNPDQISIKIDGKEAEETYRSIERTAYFAFEANGLNTYFQNAVTMGEDILYLMDKDWLTDWKTYTVPVDPDRIQTGENILTVRSGNKVSPFDLESVENRDDYTIRNVRLVLSDGTVLRPDNFTDARKVMTMNDAHPFEDFSFQLKDELAASKTYKWDTTSSFDGDHVISVQHADHAVTAAVKVDNTAPVITPSIEEGKEYKGSFEINAGIEDSIAGIASSEALLDGAKIDFPYSTASGKMKPGAHQLTVKAADKAGNHAEKVITFKTANENPDKIELIGPADGAEGLPAGDPKLQVKVTDPSNDSMNVSFYKGYQYTPSDSSVKSFKHAADTEPPKQQAPAGEQAFTSEDIQLTSKKDGTYLTTDSSTQFPYHRFDVTVDPAVDDSDRIELKWDGNSLEGRKVSMYAWSHKQKNWSLVDVEIAGTEDFELTGSVQAGEFVKGSKINVLVQDEIPKSPEEYDYTFAWMSDTQYYSESYPHIYQRQTEWIAQKQEELKIKYVFHTGDLVNISTDEKQWKNADTSMKVLDDQNIPYGVLAGNHDVNQVSNDYTDYYRYFGENRFQSKDYYGGSYLNNRGHYDLISAGGNDYIMVYLGWGVTDEGIAWMNDVLAAYPERKAILSFHEYLLASGTRHPLGEKLYNQVVVPNKNVFAVLSGHYHAAKTYIDQIDDNGDGTPDRTVTQMLADYQAGPEGGQGYMRLLHFDQDNNRILVNTYSPYLDDYNYYDTDEFPEMDEFEISLDLAPAEKRIATDSFAVNVYTDQAIGSDENIESGSIAETIWKGLETGQTYFWYASAEDSFTGNTVSDIWSFTKGEKGTVPDEEDPSSPPADGGEDTGNPPADGGGNTGNPPAGGGNPGEDSGNDGPGASPDKNGQPKGSENPRVPDKEDSAPVHGSAQGGSDDAAKGSHLPSTATDMYNLLAAGGLIIVAGASVLLYQRRKRTIS</sequence>
<organism evidence="11 12">
    <name type="scientific">Metabacillus indicus</name>
    <name type="common">Bacillus indicus</name>
    <dbReference type="NCBI Taxonomy" id="246786"/>
    <lineage>
        <taxon>Bacteria</taxon>
        <taxon>Bacillati</taxon>
        <taxon>Bacillota</taxon>
        <taxon>Bacilli</taxon>
        <taxon>Bacillales</taxon>
        <taxon>Bacillaceae</taxon>
        <taxon>Metabacillus</taxon>
    </lineage>
</organism>
<comment type="subcellular location">
    <subcellularLocation>
        <location evidence="1">Secreted</location>
        <location evidence="1">Cell wall</location>
        <topology evidence="1">Peptidoglycan-anchor</topology>
    </subcellularLocation>
</comment>
<comment type="caution">
    <text evidence="11">The sequence shown here is derived from an EMBL/GenBank/DDBJ whole genome shotgun (WGS) entry which is preliminary data.</text>
</comment>
<dbReference type="PROSITE" id="PS50847">
    <property type="entry name" value="GRAM_POS_ANCHORING"/>
    <property type="match status" value="1"/>
</dbReference>
<feature type="transmembrane region" description="Helical" evidence="7">
    <location>
        <begin position="1979"/>
        <end position="1999"/>
    </location>
</feature>
<evidence type="ECO:0000313" key="12">
    <source>
        <dbReference type="Proteomes" id="UP000028549"/>
    </source>
</evidence>
<dbReference type="Pfam" id="PF00149">
    <property type="entry name" value="Metallophos"/>
    <property type="match status" value="1"/>
</dbReference>
<keyword evidence="7" id="KW-1133">Transmembrane helix</keyword>
<dbReference type="InterPro" id="IPR004843">
    <property type="entry name" value="Calcineurin-like_PHP"/>
</dbReference>
<dbReference type="OrthoDB" id="9772095at2"/>
<dbReference type="Proteomes" id="UP000028549">
    <property type="component" value="Unassembled WGS sequence"/>
</dbReference>
<feature type="region of interest" description="Disordered" evidence="6">
    <location>
        <begin position="1876"/>
        <end position="1973"/>
    </location>
</feature>
<dbReference type="STRING" id="246786.GS18_0221070"/>
<keyword evidence="12" id="KW-1185">Reference proteome</keyword>
<evidence type="ECO:0000256" key="8">
    <source>
        <dbReference type="SAM" id="SignalP"/>
    </source>
</evidence>
<dbReference type="EMBL" id="JNVC02000024">
    <property type="protein sequence ID" value="KEZ47326.1"/>
    <property type="molecule type" value="Genomic_DNA"/>
</dbReference>
<feature type="compositionally biased region" description="Low complexity" evidence="6">
    <location>
        <begin position="63"/>
        <end position="72"/>
    </location>
</feature>
<feature type="region of interest" description="Disordered" evidence="6">
    <location>
        <begin position="607"/>
        <end position="642"/>
    </location>
</feature>
<dbReference type="Gene3D" id="2.60.40.1260">
    <property type="entry name" value="Lamin Tail domain"/>
    <property type="match status" value="1"/>
</dbReference>
<feature type="compositionally biased region" description="Gly residues" evidence="6">
    <location>
        <begin position="1904"/>
        <end position="1919"/>
    </location>
</feature>
<dbReference type="GO" id="GO:0016787">
    <property type="term" value="F:hydrolase activity"/>
    <property type="evidence" value="ECO:0007669"/>
    <property type="project" value="InterPro"/>
</dbReference>
<keyword evidence="4 8" id="KW-0732">Signal</keyword>
<evidence type="ECO:0000256" key="2">
    <source>
        <dbReference type="ARBA" id="ARBA00022512"/>
    </source>
</evidence>
<keyword evidence="7" id="KW-0472">Membrane</keyword>
<feature type="domain" description="LTD" evidence="10">
    <location>
        <begin position="736"/>
        <end position="898"/>
    </location>
</feature>
<feature type="compositionally biased region" description="Basic and acidic residues" evidence="6">
    <location>
        <begin position="125"/>
        <end position="149"/>
    </location>
</feature>
<evidence type="ECO:0000259" key="10">
    <source>
        <dbReference type="PROSITE" id="PS51841"/>
    </source>
</evidence>
<feature type="chain" id="PRO_5039374583" description="Metallophosphoesterase" evidence="8">
    <location>
        <begin position="26"/>
        <end position="2007"/>
    </location>
</feature>
<feature type="domain" description="LTD" evidence="10">
    <location>
        <begin position="449"/>
        <end position="601"/>
    </location>
</feature>
<gene>
    <name evidence="11" type="ORF">GS18_0221070</name>
</gene>
<feature type="compositionally biased region" description="Basic and acidic residues" evidence="6">
    <location>
        <begin position="632"/>
        <end position="642"/>
    </location>
</feature>
<keyword evidence="3" id="KW-0964">Secreted</keyword>
<feature type="compositionally biased region" description="Basic and acidic residues" evidence="6">
    <location>
        <begin position="53"/>
        <end position="62"/>
    </location>
</feature>
<evidence type="ECO:0000259" key="9">
    <source>
        <dbReference type="PROSITE" id="PS50847"/>
    </source>
</evidence>
<feature type="domain" description="LTD" evidence="10">
    <location>
        <begin position="161"/>
        <end position="307"/>
    </location>
</feature>
<dbReference type="InterPro" id="IPR029052">
    <property type="entry name" value="Metallo-depent_PP-like"/>
</dbReference>
<feature type="compositionally biased region" description="Basic and acidic residues" evidence="6">
    <location>
        <begin position="73"/>
        <end position="85"/>
    </location>
</feature>
<evidence type="ECO:0008006" key="13">
    <source>
        <dbReference type="Google" id="ProtNLM"/>
    </source>
</evidence>
<feature type="compositionally biased region" description="Polar residues" evidence="6">
    <location>
        <begin position="352"/>
        <end position="363"/>
    </location>
</feature>
<dbReference type="Gene3D" id="3.60.21.10">
    <property type="match status" value="1"/>
</dbReference>
<dbReference type="NCBIfam" id="TIGR01167">
    <property type="entry name" value="LPXTG_anchor"/>
    <property type="match status" value="1"/>
</dbReference>
<reference evidence="11 12" key="1">
    <citation type="journal article" date="2005" name="Int. J. Syst. Evol. Microbiol.">
        <title>Bacillus cibi sp. nov., isolated from jeotgal, a traditional Korean fermented seafood.</title>
        <authorList>
            <person name="Yoon J.H."/>
            <person name="Lee C.H."/>
            <person name="Oh T.K."/>
        </authorList>
    </citation>
    <scope>NUCLEOTIDE SEQUENCE [LARGE SCALE GENOMIC DNA]</scope>
    <source>
        <strain evidence="11 12">DSM 16189</strain>
    </source>
</reference>
<evidence type="ECO:0000256" key="7">
    <source>
        <dbReference type="SAM" id="Phobius"/>
    </source>
</evidence>
<keyword evidence="7" id="KW-0812">Transmembrane</keyword>
<evidence type="ECO:0000256" key="1">
    <source>
        <dbReference type="ARBA" id="ARBA00004168"/>
    </source>
</evidence>
<protein>
    <recommendedName>
        <fullName evidence="13">Metallophosphoesterase</fullName>
    </recommendedName>
</protein>
<dbReference type="RefSeq" id="WP_029567284.1">
    <property type="nucleotide sequence ID" value="NZ_JNVC02000024.1"/>
</dbReference>
<dbReference type="InterPro" id="IPR001322">
    <property type="entry name" value="Lamin_tail_dom"/>
</dbReference>
<feature type="region of interest" description="Disordered" evidence="6">
    <location>
        <begin position="40"/>
        <end position="162"/>
    </location>
</feature>
<feature type="signal peptide" evidence="8">
    <location>
        <begin position="1"/>
        <end position="25"/>
    </location>
</feature>
<feature type="region of interest" description="Disordered" evidence="6">
    <location>
        <begin position="317"/>
        <end position="363"/>
    </location>
</feature>
<evidence type="ECO:0000256" key="6">
    <source>
        <dbReference type="SAM" id="MobiDB-lite"/>
    </source>
</evidence>
<dbReference type="PANTHER" id="PTHR43143:SF5">
    <property type="entry name" value="SECRETED PROTEIN"/>
    <property type="match status" value="1"/>
</dbReference>
<dbReference type="InterPro" id="IPR036415">
    <property type="entry name" value="Lamin_tail_dom_sf"/>
</dbReference>
<dbReference type="InterPro" id="IPR051918">
    <property type="entry name" value="STPP_CPPED1"/>
</dbReference>
<feature type="domain" description="Gram-positive cocci surface proteins LPxTG" evidence="9">
    <location>
        <begin position="1972"/>
        <end position="2007"/>
    </location>
</feature>
<proteinExistence type="predicted"/>
<evidence type="ECO:0000256" key="3">
    <source>
        <dbReference type="ARBA" id="ARBA00022525"/>
    </source>
</evidence>
<dbReference type="PROSITE" id="PS51841">
    <property type="entry name" value="LTD"/>
    <property type="match status" value="3"/>
</dbReference>
<keyword evidence="2" id="KW-0134">Cell wall</keyword>
<name>A0A084GJ14_METID</name>
<dbReference type="Pfam" id="PF00932">
    <property type="entry name" value="LTD"/>
    <property type="match status" value="1"/>
</dbReference>
<feature type="region of interest" description="Disordered" evidence="6">
    <location>
        <begin position="1389"/>
        <end position="1409"/>
    </location>
</feature>
<evidence type="ECO:0000256" key="4">
    <source>
        <dbReference type="ARBA" id="ARBA00022729"/>
    </source>
</evidence>
<dbReference type="PANTHER" id="PTHR43143">
    <property type="entry name" value="METALLOPHOSPHOESTERASE, CALCINEURIN SUPERFAMILY"/>
    <property type="match status" value="1"/>
</dbReference>
<evidence type="ECO:0000256" key="5">
    <source>
        <dbReference type="ARBA" id="ARBA00023088"/>
    </source>
</evidence>
<dbReference type="InterPro" id="IPR019931">
    <property type="entry name" value="LPXTG_anchor"/>
</dbReference>